<name>A0A2T7BMY8_9BACT</name>
<organism evidence="2 3">
    <name type="scientific">Chitinophaga parva</name>
    <dbReference type="NCBI Taxonomy" id="2169414"/>
    <lineage>
        <taxon>Bacteria</taxon>
        <taxon>Pseudomonadati</taxon>
        <taxon>Bacteroidota</taxon>
        <taxon>Chitinophagia</taxon>
        <taxon>Chitinophagales</taxon>
        <taxon>Chitinophagaceae</taxon>
        <taxon>Chitinophaga</taxon>
    </lineage>
</organism>
<comment type="caution">
    <text evidence="2">The sequence shown here is derived from an EMBL/GenBank/DDBJ whole genome shotgun (WGS) entry which is preliminary data.</text>
</comment>
<dbReference type="EMBL" id="QCYK01000001">
    <property type="protein sequence ID" value="PUZ29044.1"/>
    <property type="molecule type" value="Genomic_DNA"/>
</dbReference>
<keyword evidence="1" id="KW-0812">Transmembrane</keyword>
<evidence type="ECO:0000256" key="1">
    <source>
        <dbReference type="SAM" id="Phobius"/>
    </source>
</evidence>
<keyword evidence="1" id="KW-0472">Membrane</keyword>
<sequence length="211" mass="23561">MHLKALYMNGPQRLLLALLCCLWPLHTVAQQTFSLPQYNADRVRYTQNSMVALGSWSVLNIGVGLIVSSNTDGQTKYFHQMNAIWNTANLGIAIAGYIHARKAADSSNNWQQSIDAQNRIEKIYLINGALDLTYIATGLYLRSRGDNTLDAGKADRLHGYGNSIIFQGGFLLLFDVVNYAIHYKHGHQLFSRFNRMDIGAGPGGVSMRYTF</sequence>
<feature type="transmembrane region" description="Helical" evidence="1">
    <location>
        <begin position="53"/>
        <end position="71"/>
    </location>
</feature>
<protein>
    <submittedName>
        <fullName evidence="2">Uncharacterized protein</fullName>
    </submittedName>
</protein>
<feature type="transmembrane region" description="Helical" evidence="1">
    <location>
        <begin position="83"/>
        <end position="100"/>
    </location>
</feature>
<keyword evidence="1" id="KW-1133">Transmembrane helix</keyword>
<evidence type="ECO:0000313" key="3">
    <source>
        <dbReference type="Proteomes" id="UP000244450"/>
    </source>
</evidence>
<dbReference type="Proteomes" id="UP000244450">
    <property type="component" value="Unassembled WGS sequence"/>
</dbReference>
<accession>A0A2T7BMY8</accession>
<dbReference type="InterPro" id="IPR054261">
    <property type="entry name" value="DUF6992"/>
</dbReference>
<dbReference type="Pfam" id="PF22503">
    <property type="entry name" value="DUF6992"/>
    <property type="match status" value="1"/>
</dbReference>
<reference evidence="2 3" key="1">
    <citation type="submission" date="2018-04" db="EMBL/GenBank/DDBJ databases">
        <title>Chitinophaga fuyangensis sp. nov., isolated from soil in a chemical factory.</title>
        <authorList>
            <person name="Chen K."/>
        </authorList>
    </citation>
    <scope>NUCLEOTIDE SEQUENCE [LARGE SCALE GENOMIC DNA]</scope>
    <source>
        <strain evidence="2 3">LY-1</strain>
    </source>
</reference>
<keyword evidence="3" id="KW-1185">Reference proteome</keyword>
<proteinExistence type="predicted"/>
<feature type="transmembrane region" description="Helical" evidence="1">
    <location>
        <begin position="164"/>
        <end position="181"/>
    </location>
</feature>
<evidence type="ECO:0000313" key="2">
    <source>
        <dbReference type="EMBL" id="PUZ29044.1"/>
    </source>
</evidence>
<gene>
    <name evidence="2" type="ORF">DCC81_06125</name>
</gene>
<dbReference type="AlphaFoldDB" id="A0A2T7BMY8"/>